<feature type="signal peptide" evidence="1">
    <location>
        <begin position="1"/>
        <end position="25"/>
    </location>
</feature>
<dbReference type="Proteomes" id="UP001597173">
    <property type="component" value="Unassembled WGS sequence"/>
</dbReference>
<evidence type="ECO:0000256" key="1">
    <source>
        <dbReference type="SAM" id="SignalP"/>
    </source>
</evidence>
<feature type="chain" id="PRO_5046597375" description="Transmembrane protein" evidence="1">
    <location>
        <begin position="26"/>
        <end position="395"/>
    </location>
</feature>
<keyword evidence="1" id="KW-0732">Signal</keyword>
<gene>
    <name evidence="2" type="ORF">ACFQ33_04560</name>
</gene>
<proteinExistence type="predicted"/>
<organism evidence="2 3">
    <name type="scientific">Mycoplana ramosa</name>
    <name type="common">Mycoplana bullata</name>
    <dbReference type="NCBI Taxonomy" id="40837"/>
    <lineage>
        <taxon>Bacteria</taxon>
        <taxon>Pseudomonadati</taxon>
        <taxon>Pseudomonadota</taxon>
        <taxon>Alphaproteobacteria</taxon>
        <taxon>Hyphomicrobiales</taxon>
        <taxon>Rhizobiaceae</taxon>
        <taxon>Mycoplana</taxon>
    </lineage>
</organism>
<keyword evidence="3" id="KW-1185">Reference proteome</keyword>
<name>A0ABW3YTZ9_MYCRA</name>
<evidence type="ECO:0000313" key="2">
    <source>
        <dbReference type="EMBL" id="MFD1327161.1"/>
    </source>
</evidence>
<evidence type="ECO:0000313" key="3">
    <source>
        <dbReference type="Proteomes" id="UP001597173"/>
    </source>
</evidence>
<reference evidence="3" key="1">
    <citation type="journal article" date="2019" name="Int. J. Syst. Evol. Microbiol.">
        <title>The Global Catalogue of Microorganisms (GCM) 10K type strain sequencing project: providing services to taxonomists for standard genome sequencing and annotation.</title>
        <authorList>
            <consortium name="The Broad Institute Genomics Platform"/>
            <consortium name="The Broad Institute Genome Sequencing Center for Infectious Disease"/>
            <person name="Wu L."/>
            <person name="Ma J."/>
        </authorList>
    </citation>
    <scope>NUCLEOTIDE SEQUENCE [LARGE SCALE GENOMIC DNA]</scope>
    <source>
        <strain evidence="3">CCUG 55609</strain>
    </source>
</reference>
<evidence type="ECO:0008006" key="4">
    <source>
        <dbReference type="Google" id="ProtNLM"/>
    </source>
</evidence>
<dbReference type="EMBL" id="JBHTNF010000001">
    <property type="protein sequence ID" value="MFD1327161.1"/>
    <property type="molecule type" value="Genomic_DNA"/>
</dbReference>
<protein>
    <recommendedName>
        <fullName evidence="4">Transmembrane protein</fullName>
    </recommendedName>
</protein>
<sequence>MLQNRTLRRMLAGVALSAFATPAFAVDGADLVNKLNAANAASSVTISYGNIVVDGDTVTLEGTKVTPTGGEAADIGEVTLEGVEEDSDGGYTVETVRFADFNKTEDGVTISASNLQIGGLTIPAKVETGTLDSILMYETASSGPIVVTSKGTEVFSMSGMQANVARMDGDAGLTFDATLSDIKADLTQVEDAKSKETIEKLGMQSIDGKMTIKGSWELASGKLALDEYALDFNDVGRLDLSFAISGYTMEFLNAMRQAMEASQANPNKDEANAALGLSMMGLLQQLTFNSAAISFADASLTKKVLDVVGAEQGVSGEQMAQSLKGMVPLMIAQLNMPELQNQIAQAVNTYLDDPKSITISAAPASPVPFPMIMGAAMGAPNTIPQVLGVKVTANE</sequence>
<comment type="caution">
    <text evidence="2">The sequence shown here is derived from an EMBL/GenBank/DDBJ whole genome shotgun (WGS) entry which is preliminary data.</text>
</comment>
<dbReference type="RefSeq" id="WP_374836973.1">
    <property type="nucleotide sequence ID" value="NZ_JBHEEW010000004.1"/>
</dbReference>
<accession>A0ABW3YTZ9</accession>